<dbReference type="Pfam" id="PF00849">
    <property type="entry name" value="PseudoU_synth_2"/>
    <property type="match status" value="1"/>
</dbReference>
<comment type="catalytic activity">
    <reaction evidence="1">
        <text>a uridine in RNA = a pseudouridine in RNA</text>
        <dbReference type="Rhea" id="RHEA:48348"/>
        <dbReference type="Rhea" id="RHEA-COMP:12068"/>
        <dbReference type="Rhea" id="RHEA-COMP:12069"/>
        <dbReference type="ChEBI" id="CHEBI:65314"/>
        <dbReference type="ChEBI" id="CHEBI:65315"/>
    </reaction>
</comment>
<accession>A0A6V7RMC3</accession>
<dbReference type="GO" id="GO:0003723">
    <property type="term" value="F:RNA binding"/>
    <property type="evidence" value="ECO:0007669"/>
    <property type="project" value="InterPro"/>
</dbReference>
<protein>
    <recommendedName>
        <fullName evidence="4">RNA pseudouridylate synthase</fullName>
    </recommendedName>
    <alternativeName>
        <fullName evidence="5">RNA-uridine isomerase</fullName>
    </alternativeName>
</protein>
<comment type="caution">
    <text evidence="7">The sequence shown here is derived from an EMBL/GenBank/DDBJ whole genome shotgun (WGS) entry which is preliminary data.</text>
</comment>
<dbReference type="SUPFAM" id="SSF55120">
    <property type="entry name" value="Pseudouridine synthase"/>
    <property type="match status" value="1"/>
</dbReference>
<evidence type="ECO:0000256" key="2">
    <source>
        <dbReference type="ARBA" id="ARBA00010876"/>
    </source>
</evidence>
<dbReference type="InterPro" id="IPR006145">
    <property type="entry name" value="PsdUridine_synth_RsuA/RluA"/>
</dbReference>
<dbReference type="PANTHER" id="PTHR21600">
    <property type="entry name" value="MITOCHONDRIAL RNA PSEUDOURIDINE SYNTHASE"/>
    <property type="match status" value="1"/>
</dbReference>
<gene>
    <name evidence="7" type="primary">rluD_3</name>
    <name evidence="7" type="ORF">JEOSCH030_01634</name>
</gene>
<evidence type="ECO:0000256" key="1">
    <source>
        <dbReference type="ARBA" id="ARBA00000073"/>
    </source>
</evidence>
<dbReference type="AlphaFoldDB" id="A0A6V7RMC3"/>
<evidence type="ECO:0000313" key="8">
    <source>
        <dbReference type="Proteomes" id="UP000521032"/>
    </source>
</evidence>
<evidence type="ECO:0000313" key="7">
    <source>
        <dbReference type="EMBL" id="CAD2079431.1"/>
    </source>
</evidence>
<organism evidence="7 8">
    <name type="scientific">Phocicoccus schoeneichii</name>
    <dbReference type="NCBI Taxonomy" id="1812261"/>
    <lineage>
        <taxon>Bacteria</taxon>
        <taxon>Bacillati</taxon>
        <taxon>Bacillota</taxon>
        <taxon>Bacilli</taxon>
        <taxon>Bacillales</taxon>
        <taxon>Salinicoccaceae</taxon>
        <taxon>Phocicoccus</taxon>
    </lineage>
</organism>
<dbReference type="GO" id="GO:0001522">
    <property type="term" value="P:pseudouridine synthesis"/>
    <property type="evidence" value="ECO:0007669"/>
    <property type="project" value="InterPro"/>
</dbReference>
<dbReference type="PANTHER" id="PTHR21600:SF83">
    <property type="entry name" value="PSEUDOURIDYLATE SYNTHASE RPUSD4, MITOCHONDRIAL"/>
    <property type="match status" value="1"/>
</dbReference>
<dbReference type="PROSITE" id="PS01129">
    <property type="entry name" value="PSI_RLU"/>
    <property type="match status" value="1"/>
</dbReference>
<dbReference type="GO" id="GO:0006396">
    <property type="term" value="P:RNA processing"/>
    <property type="evidence" value="ECO:0007669"/>
    <property type="project" value="UniProtKB-ARBA"/>
</dbReference>
<keyword evidence="3" id="KW-0413">Isomerase</keyword>
<keyword evidence="8" id="KW-1185">Reference proteome</keyword>
<evidence type="ECO:0000256" key="5">
    <source>
        <dbReference type="ARBA" id="ARBA00033164"/>
    </source>
</evidence>
<dbReference type="InterPro" id="IPR006224">
    <property type="entry name" value="PsdUridine_synth_RluA-like_CS"/>
</dbReference>
<dbReference type="RefSeq" id="WP_186088440.1">
    <property type="nucleotide sequence ID" value="NZ_BMDB01000004.1"/>
</dbReference>
<proteinExistence type="inferred from homology"/>
<dbReference type="InterPro" id="IPR020103">
    <property type="entry name" value="PsdUridine_synth_cat_dom_sf"/>
</dbReference>
<evidence type="ECO:0000256" key="3">
    <source>
        <dbReference type="ARBA" id="ARBA00023235"/>
    </source>
</evidence>
<evidence type="ECO:0000256" key="4">
    <source>
        <dbReference type="ARBA" id="ARBA00031870"/>
    </source>
</evidence>
<dbReference type="GO" id="GO:0140098">
    <property type="term" value="F:catalytic activity, acting on RNA"/>
    <property type="evidence" value="ECO:0007669"/>
    <property type="project" value="UniProtKB-ARBA"/>
</dbReference>
<dbReference type="InterPro" id="IPR050188">
    <property type="entry name" value="RluA_PseudoU_synthase"/>
</dbReference>
<dbReference type="CDD" id="cd02869">
    <property type="entry name" value="PseudoU_synth_RluA_like"/>
    <property type="match status" value="1"/>
</dbReference>
<dbReference type="Gene3D" id="3.30.2350.10">
    <property type="entry name" value="Pseudouridine synthase"/>
    <property type="match status" value="1"/>
</dbReference>
<reference evidence="7 8" key="1">
    <citation type="submission" date="2020-07" db="EMBL/GenBank/DDBJ databases">
        <authorList>
            <person name="Criscuolo A."/>
        </authorList>
    </citation>
    <scope>NUCLEOTIDE SEQUENCE [LARGE SCALE GENOMIC DNA]</scope>
    <source>
        <strain evidence="8">CIP 111030</strain>
    </source>
</reference>
<dbReference type="EMBL" id="CAJEWE010000011">
    <property type="protein sequence ID" value="CAD2079431.1"/>
    <property type="molecule type" value="Genomic_DNA"/>
</dbReference>
<comment type="similarity">
    <text evidence="2">Belongs to the pseudouridine synthase RluA family.</text>
</comment>
<sequence length="225" mass="25802">MDLKIIYEDNHTIVVEKPANTPVQEDASKDKDLFTMIKEYIKVTYNKPGNVYLGLVHRLDRPTAGLIVFAKTSKAASRLSNALRLRQVERKYLAVVHGKLEGTGKLVDYMVKNKKTNTSRVVPKDYRDAKKAVLTYEVLDTVDNFSLVSVELETGRSHQIRVQFQNLGHPLFGDQRYGQDVNKVGDQLALFAYELNYKHPTQNKMIETLEMPPSVYPWNLFNLEK</sequence>
<evidence type="ECO:0000259" key="6">
    <source>
        <dbReference type="Pfam" id="PF00849"/>
    </source>
</evidence>
<name>A0A6V7RMC3_9BACL</name>
<dbReference type="GO" id="GO:0009982">
    <property type="term" value="F:pseudouridine synthase activity"/>
    <property type="evidence" value="ECO:0007669"/>
    <property type="project" value="InterPro"/>
</dbReference>
<feature type="domain" description="Pseudouridine synthase RsuA/RluA-like" evidence="6">
    <location>
        <begin position="11"/>
        <end position="165"/>
    </location>
</feature>
<dbReference type="Proteomes" id="UP000521032">
    <property type="component" value="Unassembled WGS sequence"/>
</dbReference>